<feature type="region of interest" description="Disordered" evidence="6">
    <location>
        <begin position="406"/>
        <end position="490"/>
    </location>
</feature>
<evidence type="ECO:0000313" key="8">
    <source>
        <dbReference type="EMBL" id="CAI9093985.1"/>
    </source>
</evidence>
<accession>A0AAV1CF00</accession>
<dbReference type="EMBL" id="OX459119">
    <property type="protein sequence ID" value="CAI9093985.1"/>
    <property type="molecule type" value="Genomic_DNA"/>
</dbReference>
<evidence type="ECO:0000313" key="9">
    <source>
        <dbReference type="Proteomes" id="UP001161247"/>
    </source>
</evidence>
<evidence type="ECO:0000256" key="1">
    <source>
        <dbReference type="ARBA" id="ARBA00004123"/>
    </source>
</evidence>
<feature type="compositionally biased region" description="Low complexity" evidence="6">
    <location>
        <begin position="348"/>
        <end position="358"/>
    </location>
</feature>
<dbReference type="AlphaFoldDB" id="A0AAV1CF00"/>
<dbReference type="GO" id="GO:0003677">
    <property type="term" value="F:DNA binding"/>
    <property type="evidence" value="ECO:0007669"/>
    <property type="project" value="UniProtKB-KW"/>
</dbReference>
<dbReference type="Proteomes" id="UP001161247">
    <property type="component" value="Chromosome 2"/>
</dbReference>
<dbReference type="Gene3D" id="3.30.890.10">
    <property type="entry name" value="Methyl-cpg-binding Protein 2, Chain A"/>
    <property type="match status" value="3"/>
</dbReference>
<feature type="region of interest" description="Disordered" evidence="6">
    <location>
        <begin position="335"/>
        <end position="362"/>
    </location>
</feature>
<keyword evidence="9" id="KW-1185">Reference proteome</keyword>
<dbReference type="InterPro" id="IPR001739">
    <property type="entry name" value="Methyl_CpG_DNA-bd"/>
</dbReference>
<evidence type="ECO:0000256" key="3">
    <source>
        <dbReference type="ARBA" id="ARBA00023125"/>
    </source>
</evidence>
<dbReference type="InterPro" id="IPR016177">
    <property type="entry name" value="DNA-bd_dom_sf"/>
</dbReference>
<organism evidence="8 9">
    <name type="scientific">Oldenlandia corymbosa var. corymbosa</name>
    <dbReference type="NCBI Taxonomy" id="529605"/>
    <lineage>
        <taxon>Eukaryota</taxon>
        <taxon>Viridiplantae</taxon>
        <taxon>Streptophyta</taxon>
        <taxon>Embryophyta</taxon>
        <taxon>Tracheophyta</taxon>
        <taxon>Spermatophyta</taxon>
        <taxon>Magnoliopsida</taxon>
        <taxon>eudicotyledons</taxon>
        <taxon>Gunneridae</taxon>
        <taxon>Pentapetalae</taxon>
        <taxon>asterids</taxon>
        <taxon>lamiids</taxon>
        <taxon>Gentianales</taxon>
        <taxon>Rubiaceae</taxon>
        <taxon>Rubioideae</taxon>
        <taxon>Spermacoceae</taxon>
        <taxon>Hedyotis-Oldenlandia complex</taxon>
        <taxon>Oldenlandia</taxon>
    </lineage>
</organism>
<dbReference type="PANTHER" id="PTHR34067">
    <property type="entry name" value="OS04G0193200 PROTEIN"/>
    <property type="match status" value="1"/>
</dbReference>
<keyword evidence="5" id="KW-0539">Nucleus</keyword>
<feature type="region of interest" description="Disordered" evidence="6">
    <location>
        <begin position="549"/>
        <end position="577"/>
    </location>
</feature>
<gene>
    <name evidence="8" type="ORF">OLC1_LOCUS5264</name>
</gene>
<evidence type="ECO:0000256" key="4">
    <source>
        <dbReference type="ARBA" id="ARBA00023163"/>
    </source>
</evidence>
<evidence type="ECO:0000256" key="2">
    <source>
        <dbReference type="ARBA" id="ARBA00023015"/>
    </source>
</evidence>
<evidence type="ECO:0000256" key="5">
    <source>
        <dbReference type="ARBA" id="ARBA00023242"/>
    </source>
</evidence>
<dbReference type="PROSITE" id="PS50982">
    <property type="entry name" value="MBD"/>
    <property type="match status" value="2"/>
</dbReference>
<feature type="domain" description="MBD" evidence="7">
    <location>
        <begin position="229"/>
        <end position="303"/>
    </location>
</feature>
<sequence length="694" mass="77125">MVFESSVEELPPGWKEQVKVYSSGRKVKCYTHQEKGLKLYSKTEVLSYDKMRSSEGTLQLVTEQKQESSPSKSKDDPIAVDDELLPEWLPRGWMVDPRSRKNGPSAGSTYKIYVELKTGRKFRSKTQVMKYLESVGSNSTPKNQKQVGNGYKCLKQDALQDPQPMVDKSIITGENNNLVVGITFEEFSADKYLTQDAAPNRQPLVDNSVISGKDDNDMVKMALQFDYKVVDRSSVLDGFPPGWVKESRPRKMDSRKDPYYIDPISGYEFRSKMDARRYLETGDIRSCRIKPRKSVVKFEDDASAPKTDSLNIDPIAIDYHGALSGSPTAVLQSSNLSEAKKSKERETYSISTSPSSTTMDANEDKKLTCEVLECCGSEHSSEANIKGSNPYAKLNDDRAVSITTNAELQDQKPAEDQLDIKPPDNLAKSKKRKSRNIPARSSKRLSGQEPDIQPMMLSSGRVLRAASKKSQKEVNASVKEQKAAADGLPHPLDINVKSELPADPRFSCTSSLETEIRCNIEKPLVCQVVPEPPDLPSSCKVASLQTDMRNNNNKPYLGQDVPDRAVGQPGEENPGSQDWYPFGDSLSDPCYEFAFKTLTGEIPLEETLAFHNLFQQSSEGSCTQGRLNVGLTEIDTTPLFQNDVPYQPHPVQNNLPSGQQPCNTNVTLSSCATFGSQQSGLEARRKDYKTKVNS</sequence>
<dbReference type="InterPro" id="IPR038945">
    <property type="entry name" value="MBD13-like"/>
</dbReference>
<feature type="compositionally biased region" description="Basic and acidic residues" evidence="6">
    <location>
        <begin position="409"/>
        <end position="422"/>
    </location>
</feature>
<protein>
    <submittedName>
        <fullName evidence="8">OLC1v1029613C1</fullName>
    </submittedName>
</protein>
<feature type="compositionally biased region" description="Basic and acidic residues" evidence="6">
    <location>
        <begin position="338"/>
        <end position="347"/>
    </location>
</feature>
<feature type="domain" description="MBD" evidence="7">
    <location>
        <begin position="79"/>
        <end position="152"/>
    </location>
</feature>
<comment type="subcellular location">
    <subcellularLocation>
        <location evidence="1">Nucleus</location>
    </subcellularLocation>
</comment>
<name>A0AAV1CF00_OLDCO</name>
<feature type="region of interest" description="Disordered" evidence="6">
    <location>
        <begin position="57"/>
        <end position="80"/>
    </location>
</feature>
<proteinExistence type="predicted"/>
<keyword evidence="3" id="KW-0238">DNA-binding</keyword>
<keyword evidence="4" id="KW-0804">Transcription</keyword>
<dbReference type="Pfam" id="PF01429">
    <property type="entry name" value="MBD"/>
    <property type="match status" value="1"/>
</dbReference>
<evidence type="ECO:0000256" key="6">
    <source>
        <dbReference type="SAM" id="MobiDB-lite"/>
    </source>
</evidence>
<dbReference type="GO" id="GO:0005634">
    <property type="term" value="C:nucleus"/>
    <property type="evidence" value="ECO:0007669"/>
    <property type="project" value="UniProtKB-SubCell"/>
</dbReference>
<dbReference type="PANTHER" id="PTHR34067:SF20">
    <property type="entry name" value="OS08G0206700 PROTEIN"/>
    <property type="match status" value="1"/>
</dbReference>
<evidence type="ECO:0000259" key="7">
    <source>
        <dbReference type="PROSITE" id="PS50982"/>
    </source>
</evidence>
<reference evidence="8" key="1">
    <citation type="submission" date="2023-03" db="EMBL/GenBank/DDBJ databases">
        <authorList>
            <person name="Julca I."/>
        </authorList>
    </citation>
    <scope>NUCLEOTIDE SEQUENCE</scope>
</reference>
<dbReference type="SUPFAM" id="SSF54171">
    <property type="entry name" value="DNA-binding domain"/>
    <property type="match status" value="2"/>
</dbReference>
<keyword evidence="2" id="KW-0805">Transcription regulation</keyword>